<name>A0A0K9PAD7_ZOSMR</name>
<gene>
    <name evidence="2" type="ORF">ZOSMA_330G00080</name>
</gene>
<protein>
    <submittedName>
        <fullName evidence="2">Uncharacterized protein</fullName>
    </submittedName>
</protein>
<accession>A0A0K9PAD7</accession>
<dbReference type="AlphaFoldDB" id="A0A0K9PAD7"/>
<dbReference type="InterPro" id="IPR011990">
    <property type="entry name" value="TPR-like_helical_dom_sf"/>
</dbReference>
<reference evidence="3" key="1">
    <citation type="journal article" date="2016" name="Nature">
        <title>The genome of the seagrass Zostera marina reveals angiosperm adaptation to the sea.</title>
        <authorList>
            <person name="Olsen J.L."/>
            <person name="Rouze P."/>
            <person name="Verhelst B."/>
            <person name="Lin Y.-C."/>
            <person name="Bayer T."/>
            <person name="Collen J."/>
            <person name="Dattolo E."/>
            <person name="De Paoli E."/>
            <person name="Dittami S."/>
            <person name="Maumus F."/>
            <person name="Michel G."/>
            <person name="Kersting A."/>
            <person name="Lauritano C."/>
            <person name="Lohaus R."/>
            <person name="Toepel M."/>
            <person name="Tonon T."/>
            <person name="Vanneste K."/>
            <person name="Amirebrahimi M."/>
            <person name="Brakel J."/>
            <person name="Bostroem C."/>
            <person name="Chovatia M."/>
            <person name="Grimwood J."/>
            <person name="Jenkins J.W."/>
            <person name="Jueterbock A."/>
            <person name="Mraz A."/>
            <person name="Stam W.T."/>
            <person name="Tice H."/>
            <person name="Bornberg-Bauer E."/>
            <person name="Green P.J."/>
            <person name="Pearson G.A."/>
            <person name="Procaccini G."/>
            <person name="Duarte C.M."/>
            <person name="Schmutz J."/>
            <person name="Reusch T.B.H."/>
            <person name="Van de Peer Y."/>
        </authorList>
    </citation>
    <scope>NUCLEOTIDE SEQUENCE [LARGE SCALE GENOMIC DNA]</scope>
    <source>
        <strain evidence="3">cv. Finnish</strain>
    </source>
</reference>
<sequence length="349" mass="39821">MAATFSSTAVHFAAPKLHHHLHRRHRPSSFISFPYRPTALPIVVSASAPVSAPHSNPKHLSALMKPLVVTITAASVFLFANLSKPSFSIPISHAVEADTLPSENAVENYDDEEEERILQERVDQNPNSIEDLNNLLLFKARHEKFRDAISIVERLEILTSHISPEDTQLLVLKLHFLISAGELEKAKSGFEEILANDPFYVDAYHGLLTVIRASDDLEKIKVETDILVERIKIIAERCKREKRKYDLTGFNLLIGNIMIGEEKYEEAIEFYTKIAKAEPIDFRSYLGRGTAYALMRKKAEAFKQFETYRRLVPQTNNLAEIFDKYLDVLKIFDDEDGEETPKEEEISRR</sequence>
<dbReference type="OrthoDB" id="66906at2759"/>
<dbReference type="Gene3D" id="1.25.40.10">
    <property type="entry name" value="Tetratricopeptide repeat domain"/>
    <property type="match status" value="2"/>
</dbReference>
<evidence type="ECO:0000313" key="2">
    <source>
        <dbReference type="EMBL" id="KMZ65197.1"/>
    </source>
</evidence>
<proteinExistence type="predicted"/>
<dbReference type="Proteomes" id="UP000036987">
    <property type="component" value="Unassembled WGS sequence"/>
</dbReference>
<organism evidence="2 3">
    <name type="scientific">Zostera marina</name>
    <name type="common">Eelgrass</name>
    <dbReference type="NCBI Taxonomy" id="29655"/>
    <lineage>
        <taxon>Eukaryota</taxon>
        <taxon>Viridiplantae</taxon>
        <taxon>Streptophyta</taxon>
        <taxon>Embryophyta</taxon>
        <taxon>Tracheophyta</taxon>
        <taxon>Spermatophyta</taxon>
        <taxon>Magnoliopsida</taxon>
        <taxon>Liliopsida</taxon>
        <taxon>Zosteraceae</taxon>
        <taxon>Zostera</taxon>
    </lineage>
</organism>
<feature type="repeat" description="TPR" evidence="1">
    <location>
        <begin position="248"/>
        <end position="281"/>
    </location>
</feature>
<dbReference type="OMA" id="RCKKERN"/>
<dbReference type="InterPro" id="IPR019734">
    <property type="entry name" value="TPR_rpt"/>
</dbReference>
<evidence type="ECO:0000256" key="1">
    <source>
        <dbReference type="PROSITE-ProRule" id="PRU00339"/>
    </source>
</evidence>
<keyword evidence="3" id="KW-1185">Reference proteome</keyword>
<keyword evidence="1" id="KW-0802">TPR repeat</keyword>
<dbReference type="EMBL" id="LFYR01001055">
    <property type="protein sequence ID" value="KMZ65197.1"/>
    <property type="molecule type" value="Genomic_DNA"/>
</dbReference>
<dbReference type="SUPFAM" id="SSF48452">
    <property type="entry name" value="TPR-like"/>
    <property type="match status" value="1"/>
</dbReference>
<comment type="caution">
    <text evidence="2">The sequence shown here is derived from an EMBL/GenBank/DDBJ whole genome shotgun (WGS) entry which is preliminary data.</text>
</comment>
<dbReference type="STRING" id="29655.A0A0K9PAD7"/>
<evidence type="ECO:0000313" key="3">
    <source>
        <dbReference type="Proteomes" id="UP000036987"/>
    </source>
</evidence>
<dbReference type="PROSITE" id="PS50005">
    <property type="entry name" value="TPR"/>
    <property type="match status" value="1"/>
</dbReference>